<keyword evidence="1" id="KW-0472">Membrane</keyword>
<dbReference type="RefSeq" id="WP_133363933.1">
    <property type="nucleotide sequence ID" value="NZ_CP037940.1"/>
</dbReference>
<dbReference type="PANTHER" id="PTHR37810">
    <property type="entry name" value="IMMUNITY PROTEIN SDPI"/>
    <property type="match status" value="1"/>
</dbReference>
<dbReference type="InterPro" id="IPR025962">
    <property type="entry name" value="SdpI/YhfL"/>
</dbReference>
<evidence type="ECO:0000256" key="1">
    <source>
        <dbReference type="SAM" id="Phobius"/>
    </source>
</evidence>
<protein>
    <submittedName>
        <fullName evidence="3">DUF1648 domain-containing protein</fullName>
    </submittedName>
</protein>
<dbReference type="GO" id="GO:0009636">
    <property type="term" value="P:response to toxic substance"/>
    <property type="evidence" value="ECO:0007669"/>
    <property type="project" value="TreeGrafter"/>
</dbReference>
<reference evidence="4" key="1">
    <citation type="submission" date="2019-03" db="EMBL/GenBank/DDBJ databases">
        <title>Weissella sp. 26KH-42 Genome sequencing.</title>
        <authorList>
            <person name="Heo J."/>
            <person name="Kim S.-J."/>
            <person name="Kim J.-S."/>
            <person name="Hong S.-B."/>
            <person name="Kwon S.-W."/>
        </authorList>
    </citation>
    <scope>NUCLEOTIDE SEQUENCE [LARGE SCALE GENOMIC DNA]</scope>
    <source>
        <strain evidence="4">26KH-42</strain>
    </source>
</reference>
<evidence type="ECO:0000313" key="4">
    <source>
        <dbReference type="Proteomes" id="UP000292886"/>
    </source>
</evidence>
<dbReference type="PANTHER" id="PTHR37810:SF5">
    <property type="entry name" value="IMMUNITY PROTEIN SDPI"/>
    <property type="match status" value="1"/>
</dbReference>
<dbReference type="PIRSF" id="PIRSF038959">
    <property type="entry name" value="SdpI"/>
    <property type="match status" value="1"/>
</dbReference>
<keyword evidence="4" id="KW-1185">Reference proteome</keyword>
<organism evidence="3 4">
    <name type="scientific">Periweissella cryptocerci</name>
    <dbReference type="NCBI Taxonomy" id="2506420"/>
    <lineage>
        <taxon>Bacteria</taxon>
        <taxon>Bacillati</taxon>
        <taxon>Bacillota</taxon>
        <taxon>Bacilli</taxon>
        <taxon>Lactobacillales</taxon>
        <taxon>Lactobacillaceae</taxon>
        <taxon>Periweissella</taxon>
    </lineage>
</organism>
<evidence type="ECO:0000313" key="3">
    <source>
        <dbReference type="EMBL" id="QBO36856.1"/>
    </source>
</evidence>
<feature type="transmembrane region" description="Helical" evidence="1">
    <location>
        <begin position="81"/>
        <end position="105"/>
    </location>
</feature>
<evidence type="ECO:0000259" key="2">
    <source>
        <dbReference type="Pfam" id="PF07853"/>
    </source>
</evidence>
<feature type="domain" description="DUF1648" evidence="2">
    <location>
        <begin position="15"/>
        <end position="61"/>
    </location>
</feature>
<feature type="transmembrane region" description="Helical" evidence="1">
    <location>
        <begin position="159"/>
        <end position="177"/>
    </location>
</feature>
<dbReference type="InterPro" id="IPR012867">
    <property type="entry name" value="DUF1648"/>
</dbReference>
<sequence>MMKKIKQMWWPTVVGLIPLVMGAVLYNQLPNRIPIHYNVNGLPDNYAGKLFGVVFLPLLLIAVNFLIFITREHARQKNKRLNEIIIWIVPLLALVLQPTTLLTALGYQLNVMTIVMITVGVIFMVLGNYIPKASPNRTVGFRFKTTLTNPENWQKTNRLGGIMMVISGLLFIIGGVLGMWNVMFAIGALVISMILTVVVPIVYSIKLHKHFEM</sequence>
<feature type="transmembrane region" description="Helical" evidence="1">
    <location>
        <begin position="183"/>
        <end position="205"/>
    </location>
</feature>
<name>A0A4P6YVS1_9LACO</name>
<dbReference type="OrthoDB" id="9808690at2"/>
<keyword evidence="1" id="KW-1133">Transmembrane helix</keyword>
<accession>A0A4P6YVS1</accession>
<dbReference type="InterPro" id="IPR026272">
    <property type="entry name" value="SdpI"/>
</dbReference>
<feature type="transmembrane region" description="Helical" evidence="1">
    <location>
        <begin position="46"/>
        <end position="69"/>
    </location>
</feature>
<proteinExistence type="predicted"/>
<gene>
    <name evidence="3" type="ORF">EQG49_10580</name>
</gene>
<keyword evidence="1" id="KW-0812">Transmembrane</keyword>
<dbReference type="Pfam" id="PF07853">
    <property type="entry name" value="DUF1648"/>
    <property type="match status" value="1"/>
</dbReference>
<dbReference type="AlphaFoldDB" id="A0A4P6YVS1"/>
<dbReference type="EMBL" id="CP037940">
    <property type="protein sequence ID" value="QBO36856.1"/>
    <property type="molecule type" value="Genomic_DNA"/>
</dbReference>
<dbReference type="KEGG" id="wei:EQG49_10580"/>
<dbReference type="Proteomes" id="UP000292886">
    <property type="component" value="Chromosome"/>
</dbReference>
<dbReference type="Pfam" id="PF13630">
    <property type="entry name" value="SdpI"/>
    <property type="match status" value="1"/>
</dbReference>
<feature type="transmembrane region" description="Helical" evidence="1">
    <location>
        <begin position="111"/>
        <end position="130"/>
    </location>
</feature>